<dbReference type="KEGG" id="csci:HDCHBGLK_02635"/>
<dbReference type="GeneID" id="62697919"/>
<dbReference type="EMBL" id="CP036170">
    <property type="protein sequence ID" value="QBF75226.1"/>
    <property type="molecule type" value="Genomic_DNA"/>
</dbReference>
<organism evidence="2 3">
    <name type="scientific">Clostridium scindens (strain ATCC 35704 / DSM 5676 / VPI 13733 / 19)</name>
    <dbReference type="NCBI Taxonomy" id="411468"/>
    <lineage>
        <taxon>Bacteria</taxon>
        <taxon>Bacillati</taxon>
        <taxon>Bacillota</taxon>
        <taxon>Clostridia</taxon>
        <taxon>Lachnospirales</taxon>
        <taxon>Lachnospiraceae</taxon>
    </lineage>
</organism>
<proteinExistence type="predicted"/>
<dbReference type="Proteomes" id="UP000289664">
    <property type="component" value="Chromosome"/>
</dbReference>
<dbReference type="OrthoDB" id="1920876at2"/>
<feature type="region of interest" description="Disordered" evidence="1">
    <location>
        <begin position="38"/>
        <end position="57"/>
    </location>
</feature>
<dbReference type="RefSeq" id="WP_009249238.1">
    <property type="nucleotide sequence ID" value="NZ_CP036170.1"/>
</dbReference>
<protein>
    <submittedName>
        <fullName evidence="2">Uncharacterized protein</fullName>
    </submittedName>
</protein>
<dbReference type="AlphaFoldDB" id="A0A494WTH8"/>
<reference evidence="2 3" key="1">
    <citation type="journal article" date="2019" name="Appl. Environ. Microbiol.">
        <title>Clostridium scindens ATCC 35704: integration of nutritional requirements, the complete genome sequence, and global transcriptional responses to bile acids.</title>
        <authorList>
            <person name="Devendran S."/>
            <person name="Shrestha R."/>
            <person name="Alves J.M.P."/>
            <person name="Wolf P.G."/>
            <person name="Ly L."/>
            <person name="Hernandez A.G."/>
            <person name="Mendez-Garcia C."/>
            <person name="Inboden A."/>
            <person name="Wiley J."/>
            <person name="Paul O."/>
            <person name="Allen A."/>
            <person name="Springer E."/>
            <person name="Wright C.L."/>
            <person name="Fields C.J."/>
            <person name="Daniel S.L."/>
            <person name="Ridlon J.M."/>
        </authorList>
    </citation>
    <scope>NUCLEOTIDE SEQUENCE [LARGE SCALE GENOMIC DNA]</scope>
    <source>
        <strain evidence="2 3">ATCC 35704</strain>
    </source>
</reference>
<evidence type="ECO:0000313" key="2">
    <source>
        <dbReference type="EMBL" id="QBF75226.1"/>
    </source>
</evidence>
<keyword evidence="3" id="KW-1185">Reference proteome</keyword>
<evidence type="ECO:0000313" key="3">
    <source>
        <dbReference type="Proteomes" id="UP000289664"/>
    </source>
</evidence>
<evidence type="ECO:0000256" key="1">
    <source>
        <dbReference type="SAM" id="MobiDB-lite"/>
    </source>
</evidence>
<name>A0A494WTH8_CLOS5</name>
<accession>A0A494WTH8</accession>
<gene>
    <name evidence="2" type="ORF">HDCHBGLK_02635</name>
</gene>
<sequence>MSKYYDDARYNAAFDRCVDVMTRLIQKYGHQVLEEEDVQTMTEHQGEEKQSIIDKAA</sequence>
<feature type="compositionally biased region" description="Basic and acidic residues" evidence="1">
    <location>
        <begin position="44"/>
        <end position="57"/>
    </location>
</feature>